<name>A0A3P7Q1Q9_DIBLA</name>
<keyword evidence="3" id="KW-1185">Reference proteome</keyword>
<reference evidence="2 3" key="1">
    <citation type="submission" date="2018-11" db="EMBL/GenBank/DDBJ databases">
        <authorList>
            <consortium name="Pathogen Informatics"/>
        </authorList>
    </citation>
    <scope>NUCLEOTIDE SEQUENCE [LARGE SCALE GENOMIC DNA]</scope>
</reference>
<dbReference type="Proteomes" id="UP000281553">
    <property type="component" value="Unassembled WGS sequence"/>
</dbReference>
<feature type="region of interest" description="Disordered" evidence="1">
    <location>
        <begin position="39"/>
        <end position="70"/>
    </location>
</feature>
<dbReference type="AlphaFoldDB" id="A0A3P7Q1Q9"/>
<sequence length="117" mass="12912">MKPMQDWITVKASIWRRLRAQLLIRALAKYTSSFISFPSSYLSSSASSSSFPPSFFSLSSSLSTPPALSPPPALPPRLLLPPLPSPSLFSLLFFTHPFSISSELPLRLLQTKTGRTM</sequence>
<evidence type="ECO:0000313" key="3">
    <source>
        <dbReference type="Proteomes" id="UP000281553"/>
    </source>
</evidence>
<protein>
    <submittedName>
        <fullName evidence="2">Uncharacterized protein</fullName>
    </submittedName>
</protein>
<proteinExistence type="predicted"/>
<evidence type="ECO:0000313" key="2">
    <source>
        <dbReference type="EMBL" id="VDN25902.1"/>
    </source>
</evidence>
<accession>A0A3P7Q1Q9</accession>
<evidence type="ECO:0000256" key="1">
    <source>
        <dbReference type="SAM" id="MobiDB-lite"/>
    </source>
</evidence>
<organism evidence="2 3">
    <name type="scientific">Dibothriocephalus latus</name>
    <name type="common">Fish tapeworm</name>
    <name type="synonym">Diphyllobothrium latum</name>
    <dbReference type="NCBI Taxonomy" id="60516"/>
    <lineage>
        <taxon>Eukaryota</taxon>
        <taxon>Metazoa</taxon>
        <taxon>Spiralia</taxon>
        <taxon>Lophotrochozoa</taxon>
        <taxon>Platyhelminthes</taxon>
        <taxon>Cestoda</taxon>
        <taxon>Eucestoda</taxon>
        <taxon>Diphyllobothriidea</taxon>
        <taxon>Diphyllobothriidae</taxon>
        <taxon>Dibothriocephalus</taxon>
    </lineage>
</organism>
<dbReference type="EMBL" id="UYRU01075448">
    <property type="protein sequence ID" value="VDN25902.1"/>
    <property type="molecule type" value="Genomic_DNA"/>
</dbReference>
<feature type="compositionally biased region" description="Low complexity" evidence="1">
    <location>
        <begin position="39"/>
        <end position="66"/>
    </location>
</feature>
<gene>
    <name evidence="2" type="ORF">DILT_LOCUS14708</name>
</gene>